<evidence type="ECO:0000313" key="2">
    <source>
        <dbReference type="EMBL" id="PKR53513.1"/>
    </source>
</evidence>
<dbReference type="Gene3D" id="2.60.120.920">
    <property type="match status" value="1"/>
</dbReference>
<accession>A0A2N3KSQ9</accession>
<protein>
    <recommendedName>
        <fullName evidence="1">DUF7483 domain-containing protein</fullName>
    </recommendedName>
</protein>
<dbReference type="InterPro" id="IPR013320">
    <property type="entry name" value="ConA-like_dom_sf"/>
</dbReference>
<evidence type="ECO:0000313" key="3">
    <source>
        <dbReference type="Proteomes" id="UP000233597"/>
    </source>
</evidence>
<gene>
    <name evidence="2" type="ORF">COO20_13315</name>
</gene>
<proteinExistence type="predicted"/>
<dbReference type="RefSeq" id="WP_101267302.1">
    <property type="nucleotide sequence ID" value="NZ_NWTK01000008.1"/>
</dbReference>
<organism evidence="2 3">
    <name type="scientific">Thalassospira marina</name>
    <dbReference type="NCBI Taxonomy" id="2048283"/>
    <lineage>
        <taxon>Bacteria</taxon>
        <taxon>Pseudomonadati</taxon>
        <taxon>Pseudomonadota</taxon>
        <taxon>Alphaproteobacteria</taxon>
        <taxon>Rhodospirillales</taxon>
        <taxon>Thalassospiraceae</taxon>
        <taxon>Thalassospira</taxon>
    </lineage>
</organism>
<dbReference type="EMBL" id="NWTK01000008">
    <property type="protein sequence ID" value="PKR53513.1"/>
    <property type="molecule type" value="Genomic_DNA"/>
</dbReference>
<dbReference type="Pfam" id="PF13385">
    <property type="entry name" value="Laminin_G_3"/>
    <property type="match status" value="1"/>
</dbReference>
<dbReference type="SUPFAM" id="SSF49899">
    <property type="entry name" value="Concanavalin A-like lectins/glucanases"/>
    <property type="match status" value="2"/>
</dbReference>
<dbReference type="InterPro" id="IPR055906">
    <property type="entry name" value="DUF7483"/>
</dbReference>
<feature type="domain" description="DUF7483" evidence="1">
    <location>
        <begin position="485"/>
        <end position="758"/>
    </location>
</feature>
<dbReference type="InterPro" id="IPR043136">
    <property type="entry name" value="B30.2/SPRY_sf"/>
</dbReference>
<evidence type="ECO:0000259" key="1">
    <source>
        <dbReference type="Pfam" id="PF24299"/>
    </source>
</evidence>
<dbReference type="Proteomes" id="UP000233597">
    <property type="component" value="Unassembled WGS sequence"/>
</dbReference>
<sequence length="765" mass="81921">MSILFDNPPPAIGCGDPGDPIDFACRFETGTYLSRTPSIESDRTKWTLSFWMKRTSPGVVGGIFMAGRQGVGYSMTQLAVADYIGMDSSSSGGTSIGNFYGAGLFRDPANWVHVVFHFDSLNAVAAERVKLFVNGQQRNITFNAQVAATNHYVNSIIAHYIGLVFGTTSYLIACLADVRLIDGELIAPTAFAYLNAYLHWVPKKYAGEYGPNGFHLDFTDPLDLGKDASGNDNHWSSVGLTVANQVTDTPTNNCPTWNPLSASGTVTWRDGNRQVSSTGNAQSWNKIDTGTMLIPATGKWYWEWVNMGSTNFDNVVVGLLASWAKTKTASNNYLGREAGGHGVYIINDASPGAAANWLSDGVLGAALGASMPGTASNVPSAVIGAAFDAETGDLEIFVSNVSRGVRNIPLSQAGQLLPAASVYEGNLQLYTNPHDLTYAPPAGYKPLTSASLPCPAILNPDDYFTVRLSSGGADVTDLPWDPMVRKALVVSKRIDADEPCVVTDTVNGAGFAWETSSAVNGVVARPQGLTAFNANGYAIGSDTAYQGNRLDLIWQASPRSGFDIVTVDHTTGTPTTVPQLSGSVIEYGWVVRNNAGQTRRMFHHLLGNDRYFPMNAAGGPVTDAGWFSSTANTVTLGASLPTGIYTLYVWRSVRQFSSFGRFAPNDSNNGPFLPLDFLPRLFQPNGGGPNGTRSIFVDDLVVNGGNDPRLALEAAAAAVTAYEYCDFLSNGVKARGVYTPINYSDTDYYYSAAWARTPGKFARAR</sequence>
<reference evidence="2 3" key="1">
    <citation type="submission" date="2017-09" db="EMBL/GenBank/DDBJ databases">
        <title>Biodiversity and function of Thalassospira species in the particle-attached aromatic-hydrocarbon-degrading consortia from the surface seawater of the South China Sea.</title>
        <authorList>
            <person name="Dong C."/>
            <person name="Liu R."/>
            <person name="Shao Z."/>
        </authorList>
    </citation>
    <scope>NUCLEOTIDE SEQUENCE [LARGE SCALE GENOMIC DNA]</scope>
    <source>
        <strain evidence="2 3">CSC1P2</strain>
    </source>
</reference>
<dbReference type="OrthoDB" id="5449044at2"/>
<comment type="caution">
    <text evidence="2">The sequence shown here is derived from an EMBL/GenBank/DDBJ whole genome shotgun (WGS) entry which is preliminary data.</text>
</comment>
<name>A0A2N3KSQ9_9PROT</name>
<dbReference type="AlphaFoldDB" id="A0A2N3KSQ9"/>
<dbReference type="Pfam" id="PF24299">
    <property type="entry name" value="DUF7483"/>
    <property type="match status" value="1"/>
</dbReference>